<evidence type="ECO:0000313" key="15">
    <source>
        <dbReference type="Proteomes" id="UP000317648"/>
    </source>
</evidence>
<dbReference type="Proteomes" id="UP000317648">
    <property type="component" value="Chromosome"/>
</dbReference>
<keyword evidence="2 8" id="KW-0808">Transferase</keyword>
<keyword evidence="6 8" id="KW-0067">ATP-binding</keyword>
<dbReference type="InterPro" id="IPR036830">
    <property type="entry name" value="PP_kinase_middle_dom_sf"/>
</dbReference>
<protein>
    <recommendedName>
        <fullName evidence="8 9">Polyphosphate kinase</fullName>
        <ecNumber evidence="8 9">2.7.4.1</ecNumber>
    </recommendedName>
    <alternativeName>
        <fullName evidence="8">ATP-polyphosphate phosphotransferase</fullName>
    </alternativeName>
    <alternativeName>
        <fullName evidence="8">Polyphosphoric acid kinase</fullName>
    </alternativeName>
</protein>
<dbReference type="InterPro" id="IPR003414">
    <property type="entry name" value="PP_kinase"/>
</dbReference>
<evidence type="ECO:0000256" key="5">
    <source>
        <dbReference type="ARBA" id="ARBA00022777"/>
    </source>
</evidence>
<feature type="domain" description="Polyphosphate kinase C-terminal" evidence="12">
    <location>
        <begin position="505"/>
        <end position="674"/>
    </location>
</feature>
<feature type="binding site" evidence="8">
    <location>
        <position position="48"/>
    </location>
    <ligand>
        <name>ATP</name>
        <dbReference type="ChEBI" id="CHEBI:30616"/>
    </ligand>
</feature>
<keyword evidence="1 8" id="KW-0597">Phosphoprotein</keyword>
<comment type="similarity">
    <text evidence="8 9">Belongs to the polyphosphate kinase 1 (PPK1) family.</text>
</comment>
<feature type="domain" description="Polyphosphate kinase N-terminal" evidence="11">
    <location>
        <begin position="10"/>
        <end position="114"/>
    </location>
</feature>
<dbReference type="NCBIfam" id="TIGR03705">
    <property type="entry name" value="poly_P_kin"/>
    <property type="match status" value="1"/>
</dbReference>
<evidence type="ECO:0000256" key="2">
    <source>
        <dbReference type="ARBA" id="ARBA00022679"/>
    </source>
</evidence>
<dbReference type="Gene3D" id="1.20.58.310">
    <property type="entry name" value="Polyphosphate kinase N-terminal domain"/>
    <property type="match status" value="1"/>
</dbReference>
<dbReference type="NCBIfam" id="NF003921">
    <property type="entry name" value="PRK05443.2-2"/>
    <property type="match status" value="1"/>
</dbReference>
<dbReference type="KEGG" id="lcre:Pla8534_20400"/>
<reference evidence="14 15" key="1">
    <citation type="submission" date="2019-02" db="EMBL/GenBank/DDBJ databases">
        <title>Deep-cultivation of Planctomycetes and their phenomic and genomic characterization uncovers novel biology.</title>
        <authorList>
            <person name="Wiegand S."/>
            <person name="Jogler M."/>
            <person name="Boedeker C."/>
            <person name="Pinto D."/>
            <person name="Vollmers J."/>
            <person name="Rivas-Marin E."/>
            <person name="Kohn T."/>
            <person name="Peeters S.H."/>
            <person name="Heuer A."/>
            <person name="Rast P."/>
            <person name="Oberbeckmann S."/>
            <person name="Bunk B."/>
            <person name="Jeske O."/>
            <person name="Meyerdierks A."/>
            <person name="Storesund J.E."/>
            <person name="Kallscheuer N."/>
            <person name="Luecker S."/>
            <person name="Lage O.M."/>
            <person name="Pohl T."/>
            <person name="Merkel B.J."/>
            <person name="Hornburger P."/>
            <person name="Mueller R.-W."/>
            <person name="Bruemmer F."/>
            <person name="Labrenz M."/>
            <person name="Spormann A.M."/>
            <person name="Op den Camp H."/>
            <person name="Overmann J."/>
            <person name="Amann R."/>
            <person name="Jetten M.S.M."/>
            <person name="Mascher T."/>
            <person name="Medema M.H."/>
            <person name="Devos D.P."/>
            <person name="Kaster A.-K."/>
            <person name="Ovreas L."/>
            <person name="Rohde M."/>
            <person name="Galperin M.Y."/>
            <person name="Jogler C."/>
        </authorList>
    </citation>
    <scope>NUCLEOTIDE SEQUENCE [LARGE SCALE GENOMIC DNA]</scope>
    <source>
        <strain evidence="14 15">Pla85_3_4</strain>
    </source>
</reference>
<dbReference type="FunFam" id="3.30.870.10:FF:000001">
    <property type="entry name" value="Polyphosphate kinase"/>
    <property type="match status" value="1"/>
</dbReference>
<dbReference type="HAMAP" id="MF_00347">
    <property type="entry name" value="Polyphosphate_kinase"/>
    <property type="match status" value="1"/>
</dbReference>
<feature type="binding site" evidence="8">
    <location>
        <position position="404"/>
    </location>
    <ligand>
        <name>Mg(2+)</name>
        <dbReference type="ChEBI" id="CHEBI:18420"/>
    </ligand>
</feature>
<dbReference type="PANTHER" id="PTHR30218">
    <property type="entry name" value="POLYPHOSPHATE KINASE"/>
    <property type="match status" value="1"/>
</dbReference>
<feature type="active site" description="Phosphohistidine intermediate" evidence="8">
    <location>
        <position position="434"/>
    </location>
</feature>
<dbReference type="Pfam" id="PF17941">
    <property type="entry name" value="PP_kinase_C_1"/>
    <property type="match status" value="1"/>
</dbReference>
<dbReference type="CDD" id="cd09168">
    <property type="entry name" value="PLDc_PaPPK1_C2_like"/>
    <property type="match status" value="1"/>
</dbReference>
<dbReference type="Pfam" id="PF02503">
    <property type="entry name" value="PP_kinase"/>
    <property type="match status" value="1"/>
</dbReference>
<evidence type="ECO:0000256" key="7">
    <source>
        <dbReference type="ARBA" id="ARBA00022842"/>
    </source>
</evidence>
<accession>A0A518DR06</accession>
<dbReference type="Pfam" id="PF13090">
    <property type="entry name" value="PP_kinase_C"/>
    <property type="match status" value="1"/>
</dbReference>
<dbReference type="Gene3D" id="3.30.870.10">
    <property type="entry name" value="Endonuclease Chain A"/>
    <property type="match status" value="2"/>
</dbReference>
<dbReference type="PIRSF" id="PIRSF015589">
    <property type="entry name" value="PP_kinase"/>
    <property type="match status" value="1"/>
</dbReference>
<evidence type="ECO:0000256" key="1">
    <source>
        <dbReference type="ARBA" id="ARBA00022553"/>
    </source>
</evidence>
<dbReference type="GO" id="GO:0008976">
    <property type="term" value="F:polyphosphate kinase activity"/>
    <property type="evidence" value="ECO:0007669"/>
    <property type="project" value="UniProtKB-UniRule"/>
</dbReference>
<feature type="binding site" evidence="8">
    <location>
        <position position="563"/>
    </location>
    <ligand>
        <name>ATP</name>
        <dbReference type="ChEBI" id="CHEBI:30616"/>
    </ligand>
</feature>
<evidence type="ECO:0000256" key="8">
    <source>
        <dbReference type="HAMAP-Rule" id="MF_00347"/>
    </source>
</evidence>
<evidence type="ECO:0000259" key="11">
    <source>
        <dbReference type="Pfam" id="PF13089"/>
    </source>
</evidence>
<organism evidence="14 15">
    <name type="scientific">Lignipirellula cremea</name>
    <dbReference type="NCBI Taxonomy" id="2528010"/>
    <lineage>
        <taxon>Bacteria</taxon>
        <taxon>Pseudomonadati</taxon>
        <taxon>Planctomycetota</taxon>
        <taxon>Planctomycetia</taxon>
        <taxon>Pirellulales</taxon>
        <taxon>Pirellulaceae</taxon>
        <taxon>Lignipirellula</taxon>
    </lineage>
</organism>
<keyword evidence="3 8" id="KW-0479">Metal-binding</keyword>
<feature type="domain" description="Polyphosphate kinase middle" evidence="10">
    <location>
        <begin position="124"/>
        <end position="303"/>
    </location>
</feature>
<feature type="binding site" evidence="8">
    <location>
        <position position="374"/>
    </location>
    <ligand>
        <name>Mg(2+)</name>
        <dbReference type="ChEBI" id="CHEBI:18420"/>
    </ligand>
</feature>
<dbReference type="SUPFAM" id="SSF143724">
    <property type="entry name" value="PHP14-like"/>
    <property type="match status" value="1"/>
</dbReference>
<dbReference type="GO" id="GO:0005524">
    <property type="term" value="F:ATP binding"/>
    <property type="evidence" value="ECO:0007669"/>
    <property type="project" value="UniProtKB-KW"/>
</dbReference>
<dbReference type="EC" id="2.7.4.1" evidence="8 9"/>
<keyword evidence="7 8" id="KW-0460">Magnesium</keyword>
<evidence type="ECO:0000256" key="3">
    <source>
        <dbReference type="ARBA" id="ARBA00022723"/>
    </source>
</evidence>
<evidence type="ECO:0000256" key="4">
    <source>
        <dbReference type="ARBA" id="ARBA00022741"/>
    </source>
</evidence>
<evidence type="ECO:0000259" key="12">
    <source>
        <dbReference type="Pfam" id="PF13090"/>
    </source>
</evidence>
<keyword evidence="4 8" id="KW-0547">Nucleotide-binding</keyword>
<dbReference type="InterPro" id="IPR025198">
    <property type="entry name" value="PPK_N_dom"/>
</dbReference>
<dbReference type="InterPro" id="IPR025200">
    <property type="entry name" value="PPK_C_dom2"/>
</dbReference>
<feature type="binding site" evidence="8">
    <location>
        <position position="467"/>
    </location>
    <ligand>
        <name>ATP</name>
        <dbReference type="ChEBI" id="CHEBI:30616"/>
    </ligand>
</feature>
<sequence>MAKMANSAKFFNRELSWLEFNQRVLDEARNPAIPLLERLKFLAITASNADEFFMVRVGGLQVLSRQRNTKPDPAGMTPDEQLLAISKRFARMTADQYACFATELEPALQEAGIHRLAIETLNAKQQSAVRKIFEQEIFPVLTPIAVTSAEDFPTLSNQGLSLCVRLAPKSPEETQRVAVIPLGRSMPRFFALPSSGGYSYMLLEDVAASHVDKFFTGEQVLEWTPFRITRNADMSLREDQAPDLLASMEEILDARKDSPCVRLEIAEHASAELRGFLQDVLTVADTDVIRCPGPVDLSAFMQLGFLPGFDDLKYEAWPPQASTQIDRSESLFDTLTQRDVLLYHPYESFDPVVRLLEEAADDPDVLAIKQVLYRTSRESPIVAALARAASNGKNVTALIELKARFDEARNIEWAKNLEQEGVHVIYGVKNLKTHAKICLIVRRESHGIQRYMHFGTGNYNEATARIYSDASLMTSDEELGADATAFFNMITGYSQPQKFRKIEAAPIGLRDRLLEMIEAETQRVREGGKGSIQAKINSLVDPTLIKALYEASDAGVKIQLNIRGICCLRPGVKGLSDNIEVLSIIDRYLEHARIFHFLHGGDNRVFISSADWMPRNLDKRVELLIPVEDDAAKRRLMGILDCYFRDNVKAKQLQPNGSYQLVKRHARRKEFRSQEELYRLACEAVKNASQSKRTVFEPHQSQ</sequence>
<feature type="domain" description="Polyphosphate kinase C-terminal" evidence="13">
    <location>
        <begin position="331"/>
        <end position="495"/>
    </location>
</feature>
<dbReference type="GO" id="GO:0009358">
    <property type="term" value="C:polyphosphate kinase complex"/>
    <property type="evidence" value="ECO:0007669"/>
    <property type="project" value="InterPro"/>
</dbReference>
<dbReference type="EMBL" id="CP036433">
    <property type="protein sequence ID" value="QDU94252.1"/>
    <property type="molecule type" value="Genomic_DNA"/>
</dbReference>
<dbReference type="AlphaFoldDB" id="A0A518DR06"/>
<dbReference type="InterPro" id="IPR041108">
    <property type="entry name" value="PP_kinase_C_1"/>
</dbReference>
<dbReference type="Pfam" id="PF13089">
    <property type="entry name" value="PP_kinase_N"/>
    <property type="match status" value="1"/>
</dbReference>
<keyword evidence="15" id="KW-1185">Reference proteome</keyword>
<dbReference type="NCBIfam" id="NF003917">
    <property type="entry name" value="PRK05443.1-1"/>
    <property type="match status" value="1"/>
</dbReference>
<name>A0A518DR06_9BACT</name>
<dbReference type="PANTHER" id="PTHR30218:SF0">
    <property type="entry name" value="POLYPHOSPHATE KINASE"/>
    <property type="match status" value="1"/>
</dbReference>
<dbReference type="Gene3D" id="3.30.1840.10">
    <property type="entry name" value="Polyphosphate kinase middle domain"/>
    <property type="match status" value="1"/>
</dbReference>
<dbReference type="InterPro" id="IPR036832">
    <property type="entry name" value="PPK_N_dom_sf"/>
</dbReference>
<dbReference type="InterPro" id="IPR024953">
    <property type="entry name" value="PP_kinase_middle"/>
</dbReference>
<keyword evidence="5 8" id="KW-0418">Kinase</keyword>
<dbReference type="CDD" id="cd09165">
    <property type="entry name" value="PLDc_PaPPK1_C1_like"/>
    <property type="match status" value="1"/>
</dbReference>
<comment type="cofactor">
    <cofactor evidence="8">
        <name>Mg(2+)</name>
        <dbReference type="ChEBI" id="CHEBI:18420"/>
    </cofactor>
</comment>
<dbReference type="NCBIfam" id="NF003918">
    <property type="entry name" value="PRK05443.1-2"/>
    <property type="match status" value="1"/>
</dbReference>
<evidence type="ECO:0000256" key="6">
    <source>
        <dbReference type="ARBA" id="ARBA00022840"/>
    </source>
</evidence>
<proteinExistence type="inferred from homology"/>
<evidence type="ECO:0000259" key="13">
    <source>
        <dbReference type="Pfam" id="PF17941"/>
    </source>
</evidence>
<feature type="binding site" evidence="8">
    <location>
        <position position="591"/>
    </location>
    <ligand>
        <name>ATP</name>
        <dbReference type="ChEBI" id="CHEBI:30616"/>
    </ligand>
</feature>
<gene>
    <name evidence="8 14" type="primary">ppk</name>
    <name evidence="14" type="ORF">Pla8534_20400</name>
</gene>
<dbReference type="GO" id="GO:0046872">
    <property type="term" value="F:metal ion binding"/>
    <property type="evidence" value="ECO:0007669"/>
    <property type="project" value="UniProtKB-KW"/>
</dbReference>
<evidence type="ECO:0000259" key="10">
    <source>
        <dbReference type="Pfam" id="PF02503"/>
    </source>
</evidence>
<dbReference type="SUPFAM" id="SSF140356">
    <property type="entry name" value="PPK N-terminal domain-like"/>
    <property type="match status" value="1"/>
</dbReference>
<evidence type="ECO:0000256" key="9">
    <source>
        <dbReference type="RuleBase" id="RU003800"/>
    </source>
</evidence>
<comment type="function">
    <text evidence="8 9">Catalyzes the reversible transfer of the terminal phosphate of ATP to form a long-chain polyphosphate (polyP).</text>
</comment>
<evidence type="ECO:0000313" key="14">
    <source>
        <dbReference type="EMBL" id="QDU94252.1"/>
    </source>
</evidence>
<comment type="catalytic activity">
    <reaction evidence="8 9">
        <text>[phosphate](n) + ATP = [phosphate](n+1) + ADP</text>
        <dbReference type="Rhea" id="RHEA:19573"/>
        <dbReference type="Rhea" id="RHEA-COMP:9859"/>
        <dbReference type="Rhea" id="RHEA-COMP:14280"/>
        <dbReference type="ChEBI" id="CHEBI:16838"/>
        <dbReference type="ChEBI" id="CHEBI:30616"/>
        <dbReference type="ChEBI" id="CHEBI:456216"/>
        <dbReference type="EC" id="2.7.4.1"/>
    </reaction>
</comment>
<dbReference type="GO" id="GO:0006799">
    <property type="term" value="P:polyphosphate biosynthetic process"/>
    <property type="evidence" value="ECO:0007669"/>
    <property type="project" value="UniProtKB-UniRule"/>
</dbReference>
<comment type="PTM">
    <text evidence="8 9">An intermediate of this reaction is the autophosphorylated ppk in which a phosphate is covalently linked to a histidine residue through a N-P bond.</text>
</comment>
<dbReference type="SUPFAM" id="SSF56024">
    <property type="entry name" value="Phospholipase D/nuclease"/>
    <property type="match status" value="2"/>
</dbReference>